<evidence type="ECO:0000256" key="6">
    <source>
        <dbReference type="ARBA" id="ARBA00022827"/>
    </source>
</evidence>
<evidence type="ECO:0000256" key="9">
    <source>
        <dbReference type="ARBA" id="ARBA00023027"/>
    </source>
</evidence>
<dbReference type="InterPro" id="IPR029324">
    <property type="entry name" value="AIF_C"/>
</dbReference>
<evidence type="ECO:0000256" key="5">
    <source>
        <dbReference type="ARBA" id="ARBA00022703"/>
    </source>
</evidence>
<dbReference type="PANTHER" id="PTHR43557">
    <property type="entry name" value="APOPTOSIS-INDUCING FACTOR 1"/>
    <property type="match status" value="1"/>
</dbReference>
<organism evidence="16 17">
    <name type="scientific">Brassicogethes aeneus</name>
    <name type="common">Rape pollen beetle</name>
    <name type="synonym">Meligethes aeneus</name>
    <dbReference type="NCBI Taxonomy" id="1431903"/>
    <lineage>
        <taxon>Eukaryota</taxon>
        <taxon>Metazoa</taxon>
        <taxon>Ecdysozoa</taxon>
        <taxon>Arthropoda</taxon>
        <taxon>Hexapoda</taxon>
        <taxon>Insecta</taxon>
        <taxon>Pterygota</taxon>
        <taxon>Neoptera</taxon>
        <taxon>Endopterygota</taxon>
        <taxon>Coleoptera</taxon>
        <taxon>Polyphaga</taxon>
        <taxon>Cucujiformia</taxon>
        <taxon>Nitidulidae</taxon>
        <taxon>Meligethinae</taxon>
        <taxon>Brassicogethes</taxon>
    </lineage>
</organism>
<dbReference type="PRINTS" id="PR00411">
    <property type="entry name" value="PNDRDTASEI"/>
</dbReference>
<dbReference type="EMBL" id="OV121138">
    <property type="protein sequence ID" value="CAH0560098.1"/>
    <property type="molecule type" value="Genomic_DNA"/>
</dbReference>
<name>A0A9P0BE01_BRAAE</name>
<keyword evidence="7" id="KW-0809">Transit peptide</keyword>
<keyword evidence="5" id="KW-0053">Apoptosis</keyword>
<keyword evidence="13" id="KW-1133">Transmembrane helix</keyword>
<keyword evidence="13" id="KW-0812">Transmembrane</keyword>
<feature type="domain" description="FAD/NAD(P)-binding" evidence="14">
    <location>
        <begin position="187"/>
        <end position="517"/>
    </location>
</feature>
<evidence type="ECO:0000256" key="8">
    <source>
        <dbReference type="ARBA" id="ARBA00023002"/>
    </source>
</evidence>
<evidence type="ECO:0000256" key="11">
    <source>
        <dbReference type="ARBA" id="ARBA00047786"/>
    </source>
</evidence>
<evidence type="ECO:0000256" key="13">
    <source>
        <dbReference type="SAM" id="Phobius"/>
    </source>
</evidence>
<dbReference type="InterPro" id="IPR050446">
    <property type="entry name" value="FAD-oxidoreductase/Apoptosis"/>
</dbReference>
<gene>
    <name evidence="16" type="ORF">MELIAE_LOCUS9921</name>
</gene>
<evidence type="ECO:0000256" key="3">
    <source>
        <dbReference type="ARBA" id="ARBA00006442"/>
    </source>
</evidence>
<dbReference type="GO" id="GO:0071949">
    <property type="term" value="F:FAD binding"/>
    <property type="evidence" value="ECO:0007669"/>
    <property type="project" value="TreeGrafter"/>
</dbReference>
<dbReference type="SUPFAM" id="SSF55424">
    <property type="entry name" value="FAD/NAD-linked reductases, dimerisation (C-terminal) domain"/>
    <property type="match status" value="1"/>
</dbReference>
<comment type="catalytic activity">
    <reaction evidence="11">
        <text>A + NADH + H(+) = AH2 + NAD(+)</text>
        <dbReference type="Rhea" id="RHEA:11356"/>
        <dbReference type="ChEBI" id="CHEBI:13193"/>
        <dbReference type="ChEBI" id="CHEBI:15378"/>
        <dbReference type="ChEBI" id="CHEBI:17499"/>
        <dbReference type="ChEBI" id="CHEBI:57540"/>
        <dbReference type="ChEBI" id="CHEBI:57945"/>
    </reaction>
</comment>
<evidence type="ECO:0000313" key="16">
    <source>
        <dbReference type="EMBL" id="CAH0560098.1"/>
    </source>
</evidence>
<feature type="transmembrane region" description="Helical" evidence="13">
    <location>
        <begin position="132"/>
        <end position="151"/>
    </location>
</feature>
<evidence type="ECO:0000256" key="4">
    <source>
        <dbReference type="ARBA" id="ARBA00022630"/>
    </source>
</evidence>
<keyword evidence="6" id="KW-0274">FAD</keyword>
<dbReference type="GO" id="GO:0016174">
    <property type="term" value="F:NAD(P)H oxidase H2O2-forming activity"/>
    <property type="evidence" value="ECO:0007669"/>
    <property type="project" value="TreeGrafter"/>
</dbReference>
<protein>
    <recommendedName>
        <fullName evidence="18">Apoptosis-inducing factor 1, mitochondrial</fullName>
    </recommendedName>
</protein>
<evidence type="ECO:0000259" key="15">
    <source>
        <dbReference type="Pfam" id="PF14721"/>
    </source>
</evidence>
<evidence type="ECO:0000256" key="10">
    <source>
        <dbReference type="ARBA" id="ARBA00023128"/>
    </source>
</evidence>
<evidence type="ECO:0008006" key="18">
    <source>
        <dbReference type="Google" id="ProtNLM"/>
    </source>
</evidence>
<dbReference type="SUPFAM" id="SSF51905">
    <property type="entry name" value="FAD/NAD(P)-binding domain"/>
    <property type="match status" value="1"/>
</dbReference>
<dbReference type="Pfam" id="PF14721">
    <property type="entry name" value="AIF_C"/>
    <property type="match status" value="1"/>
</dbReference>
<dbReference type="GO" id="GO:0005739">
    <property type="term" value="C:mitochondrion"/>
    <property type="evidence" value="ECO:0007669"/>
    <property type="project" value="UniProtKB-SubCell"/>
</dbReference>
<dbReference type="PANTHER" id="PTHR43557:SF4">
    <property type="entry name" value="APOPTOSIS-INDUCING FACTOR 1, MITOCHONDRIAL"/>
    <property type="match status" value="1"/>
</dbReference>
<dbReference type="InterPro" id="IPR016156">
    <property type="entry name" value="FAD/NAD-linked_Rdtase_dimer_sf"/>
</dbReference>
<dbReference type="AlphaFoldDB" id="A0A9P0BE01"/>
<keyword evidence="10" id="KW-0496">Mitochondrion</keyword>
<dbReference type="SMART" id="SM01353">
    <property type="entry name" value="AIF_C"/>
    <property type="match status" value="1"/>
</dbReference>
<dbReference type="InterPro" id="IPR023753">
    <property type="entry name" value="FAD/NAD-binding_dom"/>
</dbReference>
<accession>A0A9P0BE01</accession>
<dbReference type="Gene3D" id="3.50.50.60">
    <property type="entry name" value="FAD/NAD(P)-binding domain"/>
    <property type="match status" value="2"/>
</dbReference>
<dbReference type="GO" id="GO:0046983">
    <property type="term" value="F:protein dimerization activity"/>
    <property type="evidence" value="ECO:0007669"/>
    <property type="project" value="InterPro"/>
</dbReference>
<dbReference type="Gene3D" id="3.30.390.30">
    <property type="match status" value="1"/>
</dbReference>
<dbReference type="GO" id="GO:0033108">
    <property type="term" value="P:mitochondrial respiratory chain complex assembly"/>
    <property type="evidence" value="ECO:0007669"/>
    <property type="project" value="TreeGrafter"/>
</dbReference>
<keyword evidence="4" id="KW-0285">Flavoprotein</keyword>
<feature type="domain" description="Mitochondrial apoptosis-inducing factor C-terminal" evidence="15">
    <location>
        <begin position="520"/>
        <end position="657"/>
    </location>
</feature>
<evidence type="ECO:0000259" key="14">
    <source>
        <dbReference type="Pfam" id="PF07992"/>
    </source>
</evidence>
<dbReference type="GO" id="GO:0006915">
    <property type="term" value="P:apoptotic process"/>
    <property type="evidence" value="ECO:0007669"/>
    <property type="project" value="UniProtKB-KW"/>
</dbReference>
<keyword evidence="8" id="KW-0560">Oxidoreductase</keyword>
<evidence type="ECO:0000313" key="17">
    <source>
        <dbReference type="Proteomes" id="UP001154078"/>
    </source>
</evidence>
<comment type="similarity">
    <text evidence="3">Belongs to the FAD-dependent oxidoreductase family.</text>
</comment>
<sequence length="677" mass="75533">MFRARQLSSLLTNFPIKSICTAKSPIETISINLSKNLACSRFYSSQKDDDKVCDKDPPEPATPKGPIPKNVNIKDCKAVDVNSFYPSRPVDTKSKIPSIQDCPTPNIMSDIPGPQCGYEDEDNKNRKHNRKVLIFGLLFTALTLGGVYYVGLINKPSSDKIVKKKKKKEKFRSPASSADIPKKVPYLLIGGGTASFSAFRAIKSSEPTAKVLVVSEEAYYPYMRPPLSKEIWFNDDKDSVKKLIFKQWNGSERSLFYEPEDFYIECQDLMDAPNGGVAVARGWKITKLDVLEKKAYLEDGKEISYDKCLVATGAKTKKMAVFENSASSDEEIANRVKYYRDIKDFEQVVKLFDRSKSIAVIGGGFLGSELACALARKDKNAEKEIVQVFRESGNMGKVLPEYLSFWTTDKVTAEGVNVKTNVEVISVRSKDRQLVLTLNDKSTLTVDNVIIAVGVEPNTDLAGKSELEVDPELGGYLVNSELQARSSLYIAGDCSCFYDPLLGRRRIEHHDHAVVSGRLAGENMTGAAKPYNHQSMFWSDLGPDVGYEAIGIVDSSLPTVGVFAKATFKDNPQAAVTKTDECDRSKMEEVPKDCYKSLTEQQAAELREIRRAQSKPNEKEGEDFGKGIIFYLKDDIVVGIVLWNVFNRMSTARQVLKAQEKYENLNEVAKLFNIHED</sequence>
<evidence type="ECO:0000256" key="12">
    <source>
        <dbReference type="SAM" id="MobiDB-lite"/>
    </source>
</evidence>
<keyword evidence="9" id="KW-0520">NAD</keyword>
<comment type="cofactor">
    <cofactor evidence="1">
        <name>FAD</name>
        <dbReference type="ChEBI" id="CHEBI:57692"/>
    </cofactor>
</comment>
<dbReference type="PRINTS" id="PR00368">
    <property type="entry name" value="FADPNR"/>
</dbReference>
<evidence type="ECO:0000256" key="2">
    <source>
        <dbReference type="ARBA" id="ARBA00004173"/>
    </source>
</evidence>
<keyword evidence="17" id="KW-1185">Reference proteome</keyword>
<evidence type="ECO:0000256" key="7">
    <source>
        <dbReference type="ARBA" id="ARBA00022946"/>
    </source>
</evidence>
<dbReference type="InterPro" id="IPR036188">
    <property type="entry name" value="FAD/NAD-bd_sf"/>
</dbReference>
<reference evidence="16" key="1">
    <citation type="submission" date="2021-12" db="EMBL/GenBank/DDBJ databases">
        <authorList>
            <person name="King R."/>
        </authorList>
    </citation>
    <scope>NUCLEOTIDE SEQUENCE</scope>
</reference>
<dbReference type="Proteomes" id="UP001154078">
    <property type="component" value="Chromosome 7"/>
</dbReference>
<feature type="region of interest" description="Disordered" evidence="12">
    <location>
        <begin position="47"/>
        <end position="69"/>
    </location>
</feature>
<dbReference type="Pfam" id="PF07992">
    <property type="entry name" value="Pyr_redox_2"/>
    <property type="match status" value="1"/>
</dbReference>
<evidence type="ECO:0000256" key="1">
    <source>
        <dbReference type="ARBA" id="ARBA00001974"/>
    </source>
</evidence>
<feature type="compositionally biased region" description="Basic and acidic residues" evidence="12">
    <location>
        <begin position="47"/>
        <end position="58"/>
    </location>
</feature>
<dbReference type="OrthoDB" id="6029at2759"/>
<keyword evidence="13" id="KW-0472">Membrane</keyword>
<comment type="subcellular location">
    <subcellularLocation>
        <location evidence="2">Mitochondrion</location>
    </subcellularLocation>
</comment>
<proteinExistence type="inferred from homology"/>